<accession>A0ABQ9FNI6</accession>
<organism evidence="2 3">
    <name type="scientific">Tegillarca granosa</name>
    <name type="common">Malaysian cockle</name>
    <name type="synonym">Anadara granosa</name>
    <dbReference type="NCBI Taxonomy" id="220873"/>
    <lineage>
        <taxon>Eukaryota</taxon>
        <taxon>Metazoa</taxon>
        <taxon>Spiralia</taxon>
        <taxon>Lophotrochozoa</taxon>
        <taxon>Mollusca</taxon>
        <taxon>Bivalvia</taxon>
        <taxon>Autobranchia</taxon>
        <taxon>Pteriomorphia</taxon>
        <taxon>Arcoida</taxon>
        <taxon>Arcoidea</taxon>
        <taxon>Arcidae</taxon>
        <taxon>Tegillarca</taxon>
    </lineage>
</organism>
<dbReference type="Pfam" id="PF12796">
    <property type="entry name" value="Ank_2"/>
    <property type="match status" value="1"/>
</dbReference>
<dbReference type="PANTHER" id="PTHR24192">
    <property type="entry name" value="ANKYRIN REPEAT DOMAIN 40"/>
    <property type="match status" value="1"/>
</dbReference>
<evidence type="ECO:0000313" key="3">
    <source>
        <dbReference type="Proteomes" id="UP001217089"/>
    </source>
</evidence>
<sequence>MMNEALESEERFREFACNGDVDSMTALLQTSRIDVNSQNKINGWSALHWASKRNNLAALSFLLDQGADINLKNTNGDLPVDLTSNEDIKKALGGTDSGNFKESNLPITPNYLANPPFPYIQPSYQSYPSSKYNMEHTAAAKQNQKDNSVMSQLPPSFVPDENEVVLKVRLANSDERDFIEVELDRTKLTYEALLSLMCKELTVERRLVRKIRKLPDTVVRKDKDVKRLCDFQELELVLTNKAISASSRQYSGSNPVTDGLKDEQILY</sequence>
<evidence type="ECO:0000256" key="1">
    <source>
        <dbReference type="PROSITE-ProRule" id="PRU00023"/>
    </source>
</evidence>
<name>A0ABQ9FNI6_TEGGR</name>
<reference evidence="2 3" key="1">
    <citation type="submission" date="2022-12" db="EMBL/GenBank/DDBJ databases">
        <title>Chromosome-level genome of Tegillarca granosa.</title>
        <authorList>
            <person name="Kim J."/>
        </authorList>
    </citation>
    <scope>NUCLEOTIDE SEQUENCE [LARGE SCALE GENOMIC DNA]</scope>
    <source>
        <strain evidence="2">Teg-2019</strain>
        <tissue evidence="2">Adductor muscle</tissue>
    </source>
</reference>
<protein>
    <recommendedName>
        <fullName evidence="4">Ankyrin repeat domain-containing protein 40</fullName>
    </recommendedName>
</protein>
<feature type="repeat" description="ANK" evidence="1">
    <location>
        <begin position="42"/>
        <end position="74"/>
    </location>
</feature>
<comment type="caution">
    <text evidence="2">The sequence shown here is derived from an EMBL/GenBank/DDBJ whole genome shotgun (WGS) entry which is preliminary data.</text>
</comment>
<gene>
    <name evidence="2" type="ORF">KUTeg_003909</name>
</gene>
<dbReference type="SUPFAM" id="SSF48403">
    <property type="entry name" value="Ankyrin repeat"/>
    <property type="match status" value="1"/>
</dbReference>
<dbReference type="Gene3D" id="1.25.40.20">
    <property type="entry name" value="Ankyrin repeat-containing domain"/>
    <property type="match status" value="1"/>
</dbReference>
<dbReference type="SMART" id="SM00248">
    <property type="entry name" value="ANK"/>
    <property type="match status" value="1"/>
</dbReference>
<evidence type="ECO:0008006" key="4">
    <source>
        <dbReference type="Google" id="ProtNLM"/>
    </source>
</evidence>
<dbReference type="PROSITE" id="PS50088">
    <property type="entry name" value="ANK_REPEAT"/>
    <property type="match status" value="1"/>
</dbReference>
<keyword evidence="3" id="KW-1185">Reference proteome</keyword>
<dbReference type="InterPro" id="IPR036770">
    <property type="entry name" value="Ankyrin_rpt-contain_sf"/>
</dbReference>
<dbReference type="EMBL" id="JARBDR010000214">
    <property type="protein sequence ID" value="KAJ8318818.1"/>
    <property type="molecule type" value="Genomic_DNA"/>
</dbReference>
<dbReference type="PROSITE" id="PS50297">
    <property type="entry name" value="ANK_REP_REGION"/>
    <property type="match status" value="1"/>
</dbReference>
<dbReference type="InterPro" id="IPR039195">
    <property type="entry name" value="ANKRD40"/>
</dbReference>
<keyword evidence="1" id="KW-0040">ANK repeat</keyword>
<proteinExistence type="predicted"/>
<dbReference type="Proteomes" id="UP001217089">
    <property type="component" value="Unassembled WGS sequence"/>
</dbReference>
<dbReference type="PANTHER" id="PTHR24192:SF2">
    <property type="entry name" value="ANKRD40 C-TERMINAL-LIKE PROTEIN-RELATED"/>
    <property type="match status" value="1"/>
</dbReference>
<dbReference type="InterPro" id="IPR002110">
    <property type="entry name" value="Ankyrin_rpt"/>
</dbReference>
<evidence type="ECO:0000313" key="2">
    <source>
        <dbReference type="EMBL" id="KAJ8318818.1"/>
    </source>
</evidence>